<evidence type="ECO:0000259" key="8">
    <source>
        <dbReference type="Pfam" id="PF17042"/>
    </source>
</evidence>
<dbReference type="InterPro" id="IPR037051">
    <property type="entry name" value="4-carb_acid_sugar_kinase_N_sf"/>
</dbReference>
<reference evidence="9" key="1">
    <citation type="submission" date="2022-07" db="EMBL/GenBank/DDBJ databases">
        <title>FELIX.</title>
        <authorList>
            <person name="Wan K.H."/>
            <person name="Park S."/>
            <person name="Lawrence Q."/>
            <person name="Eichenberger J.P."/>
            <person name="Booth B.W."/>
            <person name="Piaggio A.J."/>
            <person name="Chandler J.C."/>
            <person name="Franklin A.B."/>
            <person name="Celniker S.E."/>
        </authorList>
    </citation>
    <scope>NUCLEOTIDE SEQUENCE</scope>
    <source>
        <strain evidence="9">QA-1986 374</strain>
    </source>
</reference>
<feature type="domain" description="Four-carbon acid sugar kinase nucleotide binding" evidence="8">
    <location>
        <begin position="246"/>
        <end position="411"/>
    </location>
</feature>
<proteinExistence type="inferred from homology"/>
<dbReference type="SUPFAM" id="SSF142764">
    <property type="entry name" value="YgbK-like"/>
    <property type="match status" value="1"/>
</dbReference>
<gene>
    <name evidence="9" type="ORF">NP439_23570</name>
</gene>
<dbReference type="Pfam" id="PF07005">
    <property type="entry name" value="SBD_N"/>
    <property type="match status" value="1"/>
</dbReference>
<dbReference type="Pfam" id="PF17042">
    <property type="entry name" value="NBD_C"/>
    <property type="match status" value="1"/>
</dbReference>
<sequence>MKIAIIADDLTGACDTGVQLVNFDLEVAVAIQSKKKLQADAIIYNTDSRSMEKQEAYLKVKEISQEIKKESFDIIYKKIDSTMRGNIGSELNALYDEFMPDFIFITPAHPGNGRIVQDGVHYLHGKELSKTEAAKDPKTPVNESNITNIIQRDAEKTVKHLNYKDLRKGYKSLLKLLEDWKKQGIHYITMDAILEEDFKTIIQLFQSEFSVILCGSAGLMNHIPDNLGYKLKKRKNELSYDYSPALFVVGSISEMGRKQLNHLIENTNVLKVELDAVEVIKGGIKKDIEIEKMSADIKTAVKEGKSVVCYSSDNVEETKVIGEEKGISAIDISNIISEELGNLSVSAIKENNIKNLFLTGGDTAQQVFAKLGVQSYQLLGELELGVPVGKIDDVCMLNTITKAGNFGTVEVMTKAFQLFQREERKAENR</sequence>
<keyword evidence="3" id="KW-0547">Nucleotide-binding</keyword>
<keyword evidence="4" id="KW-0418">Kinase</keyword>
<dbReference type="Proteomes" id="UP001059773">
    <property type="component" value="Chromosome"/>
</dbReference>
<evidence type="ECO:0000313" key="10">
    <source>
        <dbReference type="Proteomes" id="UP001059773"/>
    </source>
</evidence>
<keyword evidence="5" id="KW-0067">ATP-binding</keyword>
<organism evidence="9 10">
    <name type="scientific">Oceanobacillus jeddahense</name>
    <dbReference type="NCBI Taxonomy" id="1462527"/>
    <lineage>
        <taxon>Bacteria</taxon>
        <taxon>Bacillati</taxon>
        <taxon>Bacillota</taxon>
        <taxon>Bacilli</taxon>
        <taxon>Bacillales</taxon>
        <taxon>Bacillaceae</taxon>
        <taxon>Oceanobacillus</taxon>
    </lineage>
</organism>
<keyword evidence="2" id="KW-0808">Transferase</keyword>
<name>A0ABY5JS64_9BACI</name>
<evidence type="ECO:0000256" key="6">
    <source>
        <dbReference type="ARBA" id="ARBA00023277"/>
    </source>
</evidence>
<feature type="domain" description="Four-carbon acid sugar kinase N-terminal" evidence="7">
    <location>
        <begin position="3"/>
        <end position="222"/>
    </location>
</feature>
<dbReference type="InterPro" id="IPR042213">
    <property type="entry name" value="NBD_C_sf"/>
</dbReference>
<keyword evidence="10" id="KW-1185">Reference proteome</keyword>
<dbReference type="RefSeq" id="WP_256708157.1">
    <property type="nucleotide sequence ID" value="NZ_CP101914.1"/>
</dbReference>
<dbReference type="InterPro" id="IPR031475">
    <property type="entry name" value="NBD_C"/>
</dbReference>
<evidence type="ECO:0000256" key="1">
    <source>
        <dbReference type="ARBA" id="ARBA00005715"/>
    </source>
</evidence>
<evidence type="ECO:0000259" key="7">
    <source>
        <dbReference type="Pfam" id="PF07005"/>
    </source>
</evidence>
<dbReference type="Gene3D" id="3.40.980.20">
    <property type="entry name" value="Four-carbon acid sugar kinase, nucleotide binding domain"/>
    <property type="match status" value="1"/>
</dbReference>
<dbReference type="Gene3D" id="3.40.50.10840">
    <property type="entry name" value="Putative sugar-binding, N-terminal domain"/>
    <property type="match status" value="1"/>
</dbReference>
<protein>
    <recommendedName>
        <fullName evidence="11">Four-carbon acid sugar kinase family protein</fullName>
    </recommendedName>
</protein>
<evidence type="ECO:0000256" key="2">
    <source>
        <dbReference type="ARBA" id="ARBA00022679"/>
    </source>
</evidence>
<evidence type="ECO:0008006" key="11">
    <source>
        <dbReference type="Google" id="ProtNLM"/>
    </source>
</evidence>
<evidence type="ECO:0000256" key="4">
    <source>
        <dbReference type="ARBA" id="ARBA00022777"/>
    </source>
</evidence>
<dbReference type="InterPro" id="IPR010737">
    <property type="entry name" value="4-carb_acid_sugar_kinase_N"/>
</dbReference>
<keyword evidence="6" id="KW-0119">Carbohydrate metabolism</keyword>
<dbReference type="EMBL" id="CP101914">
    <property type="protein sequence ID" value="UUI02971.1"/>
    <property type="molecule type" value="Genomic_DNA"/>
</dbReference>
<evidence type="ECO:0000313" key="9">
    <source>
        <dbReference type="EMBL" id="UUI02971.1"/>
    </source>
</evidence>
<comment type="similarity">
    <text evidence="1">Belongs to the four-carbon acid sugar kinase family.</text>
</comment>
<evidence type="ECO:0000256" key="3">
    <source>
        <dbReference type="ARBA" id="ARBA00022741"/>
    </source>
</evidence>
<accession>A0ABY5JS64</accession>
<evidence type="ECO:0000256" key="5">
    <source>
        <dbReference type="ARBA" id="ARBA00022840"/>
    </source>
</evidence>